<evidence type="ECO:0000313" key="10">
    <source>
        <dbReference type="Proteomes" id="UP000621210"/>
    </source>
</evidence>
<sequence length="244" mass="26140">MRVQLTLVAAGAALLAPTTLPDAPPPPVPGPQSRVRTGPEAHKPAKDGREEPVRAADLLAKVRDCRPVSRGRYRSDAGLRADIPVCGAKDAVFWKADMDIDCDGRPGRLCNSRTDPYFTAATAFPGSDGGPLDAERLPYIVVPQPSGIWDHREDGIRGGSVAAVVRGDRLRYAVVGDVGPRDVIGEASHAAARALGVRPDPRRGGTPSGVTYIVFKDSRVRPIDDRAAAERLGERLARRFLDED</sequence>
<dbReference type="GO" id="GO:0016977">
    <property type="term" value="F:chitosanase activity"/>
    <property type="evidence" value="ECO:0007669"/>
    <property type="project" value="InterPro"/>
</dbReference>
<dbReference type="GO" id="GO:0005576">
    <property type="term" value="C:extracellular region"/>
    <property type="evidence" value="ECO:0007669"/>
    <property type="project" value="UniProtKB-SubCell"/>
</dbReference>
<evidence type="ECO:0000256" key="3">
    <source>
        <dbReference type="ARBA" id="ARBA00022729"/>
    </source>
</evidence>
<evidence type="ECO:0000256" key="2">
    <source>
        <dbReference type="ARBA" id="ARBA00022525"/>
    </source>
</evidence>
<evidence type="ECO:0000256" key="5">
    <source>
        <dbReference type="ARBA" id="ARBA00023277"/>
    </source>
</evidence>
<dbReference type="InterPro" id="IPR009939">
    <property type="entry name" value="Chitosanase_fungal"/>
</dbReference>
<dbReference type="Proteomes" id="UP000621210">
    <property type="component" value="Unassembled WGS sequence"/>
</dbReference>
<proteinExistence type="predicted"/>
<evidence type="ECO:0000256" key="6">
    <source>
        <dbReference type="ARBA" id="ARBA00023295"/>
    </source>
</evidence>
<keyword evidence="2" id="KW-0964">Secreted</keyword>
<comment type="subcellular location">
    <subcellularLocation>
        <location evidence="1">Secreted</location>
    </subcellularLocation>
</comment>
<protein>
    <submittedName>
        <fullName evidence="9">Glycoside hydrolase family 75 protein</fullName>
    </submittedName>
</protein>
<dbReference type="RefSeq" id="WP_188183550.1">
    <property type="nucleotide sequence ID" value="NZ_JACVQF010000215.1"/>
</dbReference>
<comment type="caution">
    <text evidence="9">The sequence shown here is derived from an EMBL/GenBank/DDBJ whole genome shotgun (WGS) entry which is preliminary data.</text>
</comment>
<dbReference type="PANTHER" id="PTHR42061">
    <property type="entry name" value="ENDO-CHITOSANASE"/>
    <property type="match status" value="1"/>
</dbReference>
<keyword evidence="5" id="KW-0119">Carbohydrate metabolism</keyword>
<evidence type="ECO:0000256" key="1">
    <source>
        <dbReference type="ARBA" id="ARBA00004613"/>
    </source>
</evidence>
<reference evidence="9" key="1">
    <citation type="submission" date="2020-09" db="EMBL/GenBank/DDBJ databases">
        <title>Streptomyces grisecoloratus sp. nov., isolated from cotton soil.</title>
        <authorList>
            <person name="Xing L."/>
        </authorList>
    </citation>
    <scope>NUCLEOTIDE SEQUENCE</scope>
    <source>
        <strain evidence="9">TRM S81-3</strain>
    </source>
</reference>
<gene>
    <name evidence="9" type="ORF">H0H10_26030</name>
</gene>
<keyword evidence="7" id="KW-0624">Polysaccharide degradation</keyword>
<name>A0A926QSZ8_9ACTN</name>
<keyword evidence="4 9" id="KW-0378">Hydrolase</keyword>
<reference evidence="9" key="2">
    <citation type="submission" date="2020-09" db="EMBL/GenBank/DDBJ databases">
        <authorList>
            <person name="Luo X."/>
        </authorList>
    </citation>
    <scope>NUCLEOTIDE SEQUENCE</scope>
    <source>
        <strain evidence="9">TRM S81-3</strain>
    </source>
</reference>
<dbReference type="Pfam" id="PF07335">
    <property type="entry name" value="Glyco_hydro_75"/>
    <property type="match status" value="1"/>
</dbReference>
<feature type="region of interest" description="Disordered" evidence="8">
    <location>
        <begin position="17"/>
        <end position="51"/>
    </location>
</feature>
<keyword evidence="3" id="KW-0732">Signal</keyword>
<accession>A0A926QSZ8</accession>
<dbReference type="EMBL" id="JACVQF010000215">
    <property type="protein sequence ID" value="MBD0422576.1"/>
    <property type="molecule type" value="Genomic_DNA"/>
</dbReference>
<evidence type="ECO:0000256" key="8">
    <source>
        <dbReference type="SAM" id="MobiDB-lite"/>
    </source>
</evidence>
<dbReference type="AlphaFoldDB" id="A0A926QSZ8"/>
<evidence type="ECO:0000313" key="9">
    <source>
        <dbReference type="EMBL" id="MBD0422576.1"/>
    </source>
</evidence>
<dbReference type="PANTHER" id="PTHR42061:SF6">
    <property type="entry name" value="ENDO-CHITOSANASE"/>
    <property type="match status" value="1"/>
</dbReference>
<evidence type="ECO:0000256" key="7">
    <source>
        <dbReference type="ARBA" id="ARBA00023326"/>
    </source>
</evidence>
<keyword evidence="10" id="KW-1185">Reference proteome</keyword>
<feature type="compositionally biased region" description="Basic and acidic residues" evidence="8">
    <location>
        <begin position="37"/>
        <end position="51"/>
    </location>
</feature>
<keyword evidence="6" id="KW-0326">Glycosidase</keyword>
<organism evidence="9 10">
    <name type="scientific">Streptomyces griseicoloratus</name>
    <dbReference type="NCBI Taxonomy" id="2752516"/>
    <lineage>
        <taxon>Bacteria</taxon>
        <taxon>Bacillati</taxon>
        <taxon>Actinomycetota</taxon>
        <taxon>Actinomycetes</taxon>
        <taxon>Kitasatosporales</taxon>
        <taxon>Streptomycetaceae</taxon>
        <taxon>Streptomyces</taxon>
    </lineage>
</organism>
<evidence type="ECO:0000256" key="4">
    <source>
        <dbReference type="ARBA" id="ARBA00022801"/>
    </source>
</evidence>
<dbReference type="GO" id="GO:0000272">
    <property type="term" value="P:polysaccharide catabolic process"/>
    <property type="evidence" value="ECO:0007669"/>
    <property type="project" value="UniProtKB-KW"/>
</dbReference>